<dbReference type="EMBL" id="AE014075">
    <property type="protein sequence ID" value="AAN80473.1"/>
    <property type="molecule type" value="Genomic_DNA"/>
</dbReference>
<feature type="transmembrane region" description="Helical" evidence="12">
    <location>
        <begin position="388"/>
        <end position="405"/>
    </location>
</feature>
<feature type="active site" description="Phosphocysteine intermediate; for EIIB activity" evidence="11">
    <location>
        <position position="539"/>
    </location>
</feature>
<dbReference type="GO" id="GO:0016301">
    <property type="term" value="F:kinase activity"/>
    <property type="evidence" value="ECO:0007669"/>
    <property type="project" value="UniProtKB-KW"/>
</dbReference>
<dbReference type="NCBIfam" id="TIGR02004">
    <property type="entry name" value="PTS-IIBC-malX"/>
    <property type="match status" value="1"/>
</dbReference>
<dbReference type="Pfam" id="PF00367">
    <property type="entry name" value="PTS_EIIB"/>
    <property type="match status" value="1"/>
</dbReference>
<evidence type="ECO:0000259" key="13">
    <source>
        <dbReference type="PROSITE" id="PS51098"/>
    </source>
</evidence>
<feature type="transmembrane region" description="Helical" evidence="12">
    <location>
        <begin position="204"/>
        <end position="229"/>
    </location>
</feature>
<dbReference type="GO" id="GO:0090564">
    <property type="term" value="F:protein-phosphocysteine-glucose phosphotransferase system transporter activity"/>
    <property type="evidence" value="ECO:0007669"/>
    <property type="project" value="TreeGrafter"/>
</dbReference>
<feature type="transmembrane region" description="Helical" evidence="12">
    <location>
        <begin position="24"/>
        <end position="44"/>
    </location>
</feature>
<keyword evidence="4" id="KW-0762">Sugar transport</keyword>
<dbReference type="Proteomes" id="UP000001410">
    <property type="component" value="Chromosome"/>
</dbReference>
<evidence type="ECO:0000256" key="3">
    <source>
        <dbReference type="ARBA" id="ARBA00022475"/>
    </source>
</evidence>
<dbReference type="InterPro" id="IPR003352">
    <property type="entry name" value="PTS_EIIC"/>
</dbReference>
<evidence type="ECO:0000256" key="9">
    <source>
        <dbReference type="ARBA" id="ARBA00022989"/>
    </source>
</evidence>
<evidence type="ECO:0000313" key="15">
    <source>
        <dbReference type="EMBL" id="AAN80473.1"/>
    </source>
</evidence>
<evidence type="ECO:0000256" key="4">
    <source>
        <dbReference type="ARBA" id="ARBA00022597"/>
    </source>
</evidence>
<evidence type="ECO:0000256" key="2">
    <source>
        <dbReference type="ARBA" id="ARBA00022448"/>
    </source>
</evidence>
<dbReference type="PROSITE" id="PS51098">
    <property type="entry name" value="PTS_EIIB_TYPE_1"/>
    <property type="match status" value="1"/>
</dbReference>
<reference evidence="15 16" key="1">
    <citation type="journal article" date="2002" name="Proc. Natl. Acad. Sci. U.S.A.">
        <title>Extensive mosaic structure revealed by the complete genome sequence of uropathogenic Escherichia coli.</title>
        <authorList>
            <person name="Welch R.A."/>
            <person name="Burland V."/>
            <person name="Plunkett G.III."/>
            <person name="Redford P."/>
            <person name="Roesch P."/>
            <person name="Rasko D."/>
            <person name="Buckles E.L."/>
            <person name="Liou S.R."/>
            <person name="Boutin A."/>
            <person name="Hackett J."/>
            <person name="Stroud D."/>
            <person name="Mayhew G.F."/>
            <person name="Rose D.J."/>
            <person name="Zhou S."/>
            <person name="Schwartz D.C."/>
            <person name="Perna N.T."/>
            <person name="Mobley H.L."/>
            <person name="Donnenberg M.S."/>
            <person name="Blattner F.R."/>
        </authorList>
    </citation>
    <scope>NUCLEOTIDE SEQUENCE [LARGE SCALE GENOMIC DNA]</scope>
    <source>
        <strain evidence="16">CFT073 / ATCC 700928 / UPEC</strain>
    </source>
</reference>
<feature type="transmembrane region" description="Helical" evidence="12">
    <location>
        <begin position="465"/>
        <end position="487"/>
    </location>
</feature>
<dbReference type="GO" id="GO:1904659">
    <property type="term" value="P:D-glucose transmembrane transport"/>
    <property type="evidence" value="ECO:0007669"/>
    <property type="project" value="TreeGrafter"/>
</dbReference>
<dbReference type="HOGENOM" id="CLU_012312_1_0_6"/>
<sequence length="598" mass="64617">MNGYFFGGSHADDLLPDYVTDKTFYLLFILYPLLSLCNVIYASLKFDKTFYLLAQFIESRLFSTRSRFMTAKTAPKVTLWEFFQQLGKTFMLPVALLSFCGIMLGIGSSLSSHDVITLIPVLGNPVLQAIFTWMSKIGSFAFSFLPVMFCIAIPLGLARENKGVAAFAGFVGYAVMNLAVNFWLTNKGILPTTDAAVLKANNIQSILGIQSIDTGILGAVIAGIIVWMLHERFHNIRLPDALAFFGGTRFVPIISSLVMGLVGLVIPLVWPIFAMGISGLGHMINSAGDFGPMLFGTGERLLLPFGLHHILVALIRFTDAGGTQEVCGQTVSGALTIFQAQLSCPTTHGFSESATRFLSQGKMPAFLGGLPGAALAMYHCARPENRHKIKGLLISGLIACVVGGTTEPLEFLFLFVAPVLYVIHALLTGLGFTVMSVLGVTIGNTDGNIIDFVVFGILHGLSTKWYMVPVVAAIWFVVYYIIFRFAITRFNLKTPGRDSEVASSIEKAVAGAPGKSGYNVPAILEALGGADNIVSLDNCITRLRLSVKDMSLVNVQALKDNRAIGVVQLNQHNLQVVIGPQVQSVKDEMAGLMHTVQA</sequence>
<feature type="transmembrane region" description="Helical" evidence="12">
    <location>
        <begin position="130"/>
        <end position="157"/>
    </location>
</feature>
<dbReference type="PANTHER" id="PTHR30009">
    <property type="entry name" value="CYTOCHROME C-TYPE SYNTHESIS PROTEIN AND PTS TRANSMEMBRANE COMPONENT"/>
    <property type="match status" value="1"/>
</dbReference>
<evidence type="ECO:0000256" key="11">
    <source>
        <dbReference type="PROSITE-ProRule" id="PRU00421"/>
    </source>
</evidence>
<keyword evidence="5" id="KW-0808">Transferase</keyword>
<name>A0A0H2V7K9_ECOL6</name>
<gene>
    <name evidence="15" type="primary">malX</name>
    <name evidence="15" type="ordered locus">c2013</name>
</gene>
<comment type="subcellular location">
    <subcellularLocation>
        <location evidence="1">Cell membrane</location>
        <topology evidence="1">Multi-pass membrane protein</topology>
    </subcellularLocation>
</comment>
<evidence type="ECO:0000256" key="6">
    <source>
        <dbReference type="ARBA" id="ARBA00022683"/>
    </source>
</evidence>
<feature type="transmembrane region" description="Helical" evidence="12">
    <location>
        <begin position="90"/>
        <end position="110"/>
    </location>
</feature>
<keyword evidence="16" id="KW-1185">Reference proteome</keyword>
<evidence type="ECO:0000256" key="8">
    <source>
        <dbReference type="ARBA" id="ARBA00022777"/>
    </source>
</evidence>
<dbReference type="InterPro" id="IPR013013">
    <property type="entry name" value="PTS_EIIC_1"/>
</dbReference>
<feature type="transmembrane region" description="Helical" evidence="12">
    <location>
        <begin position="164"/>
        <end position="184"/>
    </location>
</feature>
<evidence type="ECO:0000313" key="16">
    <source>
        <dbReference type="Proteomes" id="UP000001410"/>
    </source>
</evidence>
<dbReference type="GO" id="GO:0005886">
    <property type="term" value="C:plasma membrane"/>
    <property type="evidence" value="ECO:0007669"/>
    <property type="project" value="UniProtKB-SubCell"/>
</dbReference>
<feature type="domain" description="PTS EIIB type-1" evidence="13">
    <location>
        <begin position="517"/>
        <end position="598"/>
    </location>
</feature>
<keyword evidence="2" id="KW-0813">Transport</keyword>
<dbReference type="eggNOG" id="COG1263">
    <property type="taxonomic scope" value="Bacteria"/>
</dbReference>
<dbReference type="FunFam" id="3.30.1360.60:FF:000001">
    <property type="entry name" value="PTS system glucose-specific IIBC component PtsG"/>
    <property type="match status" value="1"/>
</dbReference>
<dbReference type="PROSITE" id="PS01035">
    <property type="entry name" value="PTS_EIIB_TYPE_1_CYS"/>
    <property type="match status" value="1"/>
</dbReference>
<organism evidence="15 16">
    <name type="scientific">Escherichia coli O6:H1 (strain CFT073 / ATCC 700928 / UPEC)</name>
    <dbReference type="NCBI Taxonomy" id="199310"/>
    <lineage>
        <taxon>Bacteria</taxon>
        <taxon>Pseudomonadati</taxon>
        <taxon>Pseudomonadota</taxon>
        <taxon>Gammaproteobacteria</taxon>
        <taxon>Enterobacterales</taxon>
        <taxon>Enterobacteriaceae</taxon>
        <taxon>Escherichia</taxon>
    </lineage>
</organism>
<keyword evidence="9 12" id="KW-1133">Transmembrane helix</keyword>
<dbReference type="InterPro" id="IPR018113">
    <property type="entry name" value="PTrfase_EIIB_Cys"/>
</dbReference>
<proteinExistence type="predicted"/>
<keyword evidence="8" id="KW-0418">Kinase</keyword>
<dbReference type="GO" id="GO:0008982">
    <property type="term" value="F:protein-N(PI)-phosphohistidine-sugar phosphotransferase activity"/>
    <property type="evidence" value="ECO:0007669"/>
    <property type="project" value="InterPro"/>
</dbReference>
<keyword evidence="3" id="KW-1003">Cell membrane</keyword>
<evidence type="ECO:0000256" key="12">
    <source>
        <dbReference type="SAM" id="Phobius"/>
    </source>
</evidence>
<dbReference type="InterPro" id="IPR004719">
    <property type="entry name" value="PTS_maltose/Glc_sub_IIC"/>
</dbReference>
<keyword evidence="7 12" id="KW-0812">Transmembrane</keyword>
<dbReference type="AlphaFoldDB" id="A0A0H2V7K9"/>
<evidence type="ECO:0000256" key="7">
    <source>
        <dbReference type="ARBA" id="ARBA00022692"/>
    </source>
</evidence>
<dbReference type="KEGG" id="ecc:c2013"/>
<evidence type="ECO:0000259" key="14">
    <source>
        <dbReference type="PROSITE" id="PS51103"/>
    </source>
</evidence>
<evidence type="ECO:0000256" key="10">
    <source>
        <dbReference type="ARBA" id="ARBA00023136"/>
    </source>
</evidence>
<dbReference type="eggNOG" id="COG1264">
    <property type="taxonomic scope" value="Bacteria"/>
</dbReference>
<dbReference type="SUPFAM" id="SSF55604">
    <property type="entry name" value="Glucose permease domain IIB"/>
    <property type="match status" value="1"/>
</dbReference>
<dbReference type="Gene3D" id="3.30.1360.60">
    <property type="entry name" value="Glucose permease domain IIB"/>
    <property type="match status" value="1"/>
</dbReference>
<dbReference type="NCBIfam" id="NF007509">
    <property type="entry name" value="PRK10110.1"/>
    <property type="match status" value="1"/>
</dbReference>
<dbReference type="STRING" id="199310.c2013"/>
<dbReference type="PROSITE" id="PS51103">
    <property type="entry name" value="PTS_EIIC_TYPE_1"/>
    <property type="match status" value="1"/>
</dbReference>
<dbReference type="InterPro" id="IPR036878">
    <property type="entry name" value="Glu_permease_IIB"/>
</dbReference>
<dbReference type="InterPro" id="IPR001996">
    <property type="entry name" value="PTS_IIB_1"/>
</dbReference>
<keyword evidence="6" id="KW-0598">Phosphotransferase system</keyword>
<accession>A0A0H2V7K9</accession>
<dbReference type="NCBIfam" id="TIGR00826">
    <property type="entry name" value="EIIB_glc"/>
    <property type="match status" value="1"/>
</dbReference>
<dbReference type="SMR" id="A0A0H2V7K9"/>
<dbReference type="PANTHER" id="PTHR30009:SF20">
    <property type="entry name" value="PTS SYSTEM GLUCOSE-SPECIFIC EIICB COMPONENT-RELATED"/>
    <property type="match status" value="1"/>
</dbReference>
<dbReference type="CDD" id="cd00212">
    <property type="entry name" value="PTS_IIB_glc"/>
    <property type="match status" value="1"/>
</dbReference>
<feature type="domain" description="PTS EIIC type-1" evidence="14">
    <location>
        <begin position="77"/>
        <end position="499"/>
    </location>
</feature>
<dbReference type="NCBIfam" id="TIGR00852">
    <property type="entry name" value="pts-Glc"/>
    <property type="match status" value="1"/>
</dbReference>
<evidence type="ECO:0000256" key="1">
    <source>
        <dbReference type="ARBA" id="ARBA00004651"/>
    </source>
</evidence>
<dbReference type="InterPro" id="IPR011301">
    <property type="entry name" value="PTS_Mal/Glc-sp_IIBC_component"/>
</dbReference>
<keyword evidence="10 12" id="KW-0472">Membrane</keyword>
<feature type="transmembrane region" description="Helical" evidence="12">
    <location>
        <begin position="250"/>
        <end position="273"/>
    </location>
</feature>
<dbReference type="Pfam" id="PF02378">
    <property type="entry name" value="PTS_EIIC"/>
    <property type="match status" value="1"/>
</dbReference>
<dbReference type="InterPro" id="IPR050429">
    <property type="entry name" value="PTS_Glucose_EIICBA"/>
</dbReference>
<protein>
    <submittedName>
        <fullName evidence="15">PTS system, maltose and glucose-specific IIABC component</fullName>
    </submittedName>
</protein>
<dbReference type="GO" id="GO:0009401">
    <property type="term" value="P:phosphoenolpyruvate-dependent sugar phosphotransferase system"/>
    <property type="evidence" value="ECO:0007669"/>
    <property type="project" value="UniProtKB-KW"/>
</dbReference>
<evidence type="ECO:0000256" key="5">
    <source>
        <dbReference type="ARBA" id="ARBA00022679"/>
    </source>
</evidence>